<keyword evidence="2" id="KW-1185">Reference proteome</keyword>
<proteinExistence type="predicted"/>
<reference evidence="1" key="2">
    <citation type="submission" date="2025-09" db="UniProtKB">
        <authorList>
            <consortium name="Ensembl"/>
        </authorList>
    </citation>
    <scope>IDENTIFICATION</scope>
</reference>
<protein>
    <submittedName>
        <fullName evidence="1">Uncharacterized protein</fullName>
    </submittedName>
</protein>
<dbReference type="AlphaFoldDB" id="A0A8C9QNC3"/>
<reference evidence="1" key="1">
    <citation type="submission" date="2025-08" db="UniProtKB">
        <authorList>
            <consortium name="Ensembl"/>
        </authorList>
    </citation>
    <scope>IDENTIFICATION</scope>
</reference>
<accession>A0A8C9QNC3</accession>
<evidence type="ECO:0000313" key="1">
    <source>
        <dbReference type="Ensembl" id="ENSSDAP00000027424.1"/>
    </source>
</evidence>
<name>A0A8C9QNC3_SPEDA</name>
<evidence type="ECO:0000313" key="2">
    <source>
        <dbReference type="Proteomes" id="UP000694422"/>
    </source>
</evidence>
<dbReference type="Proteomes" id="UP000694422">
    <property type="component" value="Unplaced"/>
</dbReference>
<sequence length="115" mass="13184">MEIKPELQDFPWCLDELDGLRSQNHEAVLSGQMAFRIKKKKELRAVSYNRHLAFIICFDAINLHIINTKFNPCLCIPTHELLRGCRPATHPLWTVPVHVPGHSAWEPAHHSGCQL</sequence>
<dbReference type="Ensembl" id="ENSSDAT00000031344.1">
    <property type="protein sequence ID" value="ENSSDAP00000027424.1"/>
    <property type="gene ID" value="ENSSDAG00000024858.1"/>
</dbReference>
<organism evidence="1 2">
    <name type="scientific">Spermophilus dauricus</name>
    <name type="common">Daurian ground squirrel</name>
    <dbReference type="NCBI Taxonomy" id="99837"/>
    <lineage>
        <taxon>Eukaryota</taxon>
        <taxon>Metazoa</taxon>
        <taxon>Chordata</taxon>
        <taxon>Craniata</taxon>
        <taxon>Vertebrata</taxon>
        <taxon>Euteleostomi</taxon>
        <taxon>Mammalia</taxon>
        <taxon>Eutheria</taxon>
        <taxon>Euarchontoglires</taxon>
        <taxon>Glires</taxon>
        <taxon>Rodentia</taxon>
        <taxon>Sciuromorpha</taxon>
        <taxon>Sciuridae</taxon>
        <taxon>Xerinae</taxon>
        <taxon>Marmotini</taxon>
        <taxon>Spermophilus</taxon>
    </lineage>
</organism>